<comment type="caution">
    <text evidence="2">The sequence shown here is derived from an EMBL/GenBank/DDBJ whole genome shotgun (WGS) entry which is preliminary data.</text>
</comment>
<organism evidence="2 3">
    <name type="scientific">Nocardioides panzhihuensis</name>
    <dbReference type="NCBI Taxonomy" id="860243"/>
    <lineage>
        <taxon>Bacteria</taxon>
        <taxon>Bacillati</taxon>
        <taxon>Actinomycetota</taxon>
        <taxon>Actinomycetes</taxon>
        <taxon>Propionibacteriales</taxon>
        <taxon>Nocardioidaceae</taxon>
        <taxon>Nocardioides</taxon>
    </lineage>
</organism>
<dbReference type="Gene3D" id="3.40.190.10">
    <property type="entry name" value="Periplasmic binding protein-like II"/>
    <property type="match status" value="1"/>
</dbReference>
<dbReference type="InterPro" id="IPR000914">
    <property type="entry name" value="SBP_5_dom"/>
</dbReference>
<dbReference type="InterPro" id="IPR030678">
    <property type="entry name" value="Peptide/Ni-bd"/>
</dbReference>
<dbReference type="Pfam" id="PF00496">
    <property type="entry name" value="SBP_bac_5"/>
    <property type="match status" value="1"/>
</dbReference>
<sequence>MSLIAVPALTLAGCTNGGGSGAGEEGAMVDGKTFTMALGLDPGAIDPAMTVLSSARFLGQFIYARLIDLDKDGNAVPALAEKWEIDAKTAVFTLREGITCDDGSDLTATAVADNINFIADPAHQSPQLGVTVQPGTVAKADDASRTVTVTSGRPDSFLLLNLGGVPIACGSGLEDRDLLAKGKAGTGMFKLVEAVANDHYTLERREDYTWGPGDWDPDQKGLPDEVVIRIIPNETTAANLLISGEVNAATIAGAERDRLDQQGLFSAAPLTPFGQFHFNQSAGRPTADETVRRALVQAQDLGNLRKVLTGDRGAAPTSMVTMSPDPCDIDTVKGNIPEYDVAAANAALDAAGWTKGSDGIRAKDGKKLELTMIYLNTVGETMGATADLAQQEWKKIGVDVELRGVDLTQLGETLFGTGDWDISAGQVAAGVPSKLVPFFAGPNPPAGTNFSHVDNPAYKALATKAASKVGAAGCEDWAAAEVALFKAVDVVPYADSGFPTYGKGARFEPSDVGVNPMSIRMYE</sequence>
<dbReference type="GO" id="GO:1904680">
    <property type="term" value="F:peptide transmembrane transporter activity"/>
    <property type="evidence" value="ECO:0007669"/>
    <property type="project" value="TreeGrafter"/>
</dbReference>
<protein>
    <submittedName>
        <fullName evidence="2">Peptide/nickel transport system substrate-binding protein</fullName>
    </submittedName>
</protein>
<accession>A0A7Z0DLN1</accession>
<dbReference type="AlphaFoldDB" id="A0A7Z0DLN1"/>
<dbReference type="SUPFAM" id="SSF53850">
    <property type="entry name" value="Periplasmic binding protein-like II"/>
    <property type="match status" value="1"/>
</dbReference>
<feature type="domain" description="Solute-binding protein family 5" evidence="1">
    <location>
        <begin position="75"/>
        <end position="432"/>
    </location>
</feature>
<dbReference type="GO" id="GO:0042597">
    <property type="term" value="C:periplasmic space"/>
    <property type="evidence" value="ECO:0007669"/>
    <property type="project" value="UniProtKB-ARBA"/>
</dbReference>
<keyword evidence="3" id="KW-1185">Reference proteome</keyword>
<evidence type="ECO:0000259" key="1">
    <source>
        <dbReference type="Pfam" id="PF00496"/>
    </source>
</evidence>
<dbReference type="PANTHER" id="PTHR30290">
    <property type="entry name" value="PERIPLASMIC BINDING COMPONENT OF ABC TRANSPORTER"/>
    <property type="match status" value="1"/>
</dbReference>
<evidence type="ECO:0000313" key="2">
    <source>
        <dbReference type="EMBL" id="NYI77668.1"/>
    </source>
</evidence>
<dbReference type="Gene3D" id="3.10.105.10">
    <property type="entry name" value="Dipeptide-binding Protein, Domain 3"/>
    <property type="match status" value="1"/>
</dbReference>
<proteinExistence type="predicted"/>
<evidence type="ECO:0000313" key="3">
    <source>
        <dbReference type="Proteomes" id="UP000564496"/>
    </source>
</evidence>
<dbReference type="CDD" id="cd00995">
    <property type="entry name" value="PBP2_NikA_DppA_OppA_like"/>
    <property type="match status" value="1"/>
</dbReference>
<dbReference type="EMBL" id="JACBZR010000001">
    <property type="protein sequence ID" value="NYI77668.1"/>
    <property type="molecule type" value="Genomic_DNA"/>
</dbReference>
<reference evidence="2 3" key="1">
    <citation type="submission" date="2020-07" db="EMBL/GenBank/DDBJ databases">
        <title>Sequencing the genomes of 1000 actinobacteria strains.</title>
        <authorList>
            <person name="Klenk H.-P."/>
        </authorList>
    </citation>
    <scope>NUCLEOTIDE SEQUENCE [LARGE SCALE GENOMIC DNA]</scope>
    <source>
        <strain evidence="2 3">DSM 26487</strain>
    </source>
</reference>
<dbReference type="PIRSF" id="PIRSF002741">
    <property type="entry name" value="MppA"/>
    <property type="match status" value="1"/>
</dbReference>
<name>A0A7Z0DLN1_9ACTN</name>
<dbReference type="InterPro" id="IPR039424">
    <property type="entry name" value="SBP_5"/>
</dbReference>
<dbReference type="Proteomes" id="UP000564496">
    <property type="component" value="Unassembled WGS sequence"/>
</dbReference>
<dbReference type="GO" id="GO:0015833">
    <property type="term" value="P:peptide transport"/>
    <property type="evidence" value="ECO:0007669"/>
    <property type="project" value="TreeGrafter"/>
</dbReference>
<dbReference type="GO" id="GO:0043190">
    <property type="term" value="C:ATP-binding cassette (ABC) transporter complex"/>
    <property type="evidence" value="ECO:0007669"/>
    <property type="project" value="InterPro"/>
</dbReference>
<dbReference type="RefSeq" id="WP_218860779.1">
    <property type="nucleotide sequence ID" value="NZ_JACBZR010000001.1"/>
</dbReference>
<gene>
    <name evidence="2" type="ORF">BJ988_002316</name>
</gene>